<feature type="region of interest" description="Disordered" evidence="1">
    <location>
        <begin position="1"/>
        <end position="41"/>
    </location>
</feature>
<evidence type="ECO:0000313" key="2">
    <source>
        <dbReference type="EMBL" id="KAK0525390.1"/>
    </source>
</evidence>
<dbReference type="AlphaFoldDB" id="A0AAN6G7T5"/>
<feature type="compositionally biased region" description="Low complexity" evidence="1">
    <location>
        <begin position="433"/>
        <end position="443"/>
    </location>
</feature>
<reference evidence="2" key="1">
    <citation type="journal article" date="2023" name="PhytoFront">
        <title>Draft Genome Resources of Seven Strains of Tilletia horrida, Causal Agent of Kernel Smut of Rice.</title>
        <authorList>
            <person name="Khanal S."/>
            <person name="Antony Babu S."/>
            <person name="Zhou X.G."/>
        </authorList>
    </citation>
    <scope>NUCLEOTIDE SEQUENCE</scope>
    <source>
        <strain evidence="2">TX3</strain>
    </source>
</reference>
<evidence type="ECO:0000256" key="1">
    <source>
        <dbReference type="SAM" id="MobiDB-lite"/>
    </source>
</evidence>
<feature type="region of interest" description="Disordered" evidence="1">
    <location>
        <begin position="413"/>
        <end position="443"/>
    </location>
</feature>
<organism evidence="2 3">
    <name type="scientific">Tilletia horrida</name>
    <dbReference type="NCBI Taxonomy" id="155126"/>
    <lineage>
        <taxon>Eukaryota</taxon>
        <taxon>Fungi</taxon>
        <taxon>Dikarya</taxon>
        <taxon>Basidiomycota</taxon>
        <taxon>Ustilaginomycotina</taxon>
        <taxon>Exobasidiomycetes</taxon>
        <taxon>Tilletiales</taxon>
        <taxon>Tilletiaceae</taxon>
        <taxon>Tilletia</taxon>
    </lineage>
</organism>
<feature type="compositionally biased region" description="Basic and acidic residues" evidence="1">
    <location>
        <begin position="353"/>
        <end position="364"/>
    </location>
</feature>
<dbReference type="EMBL" id="JAPDMQ010000400">
    <property type="protein sequence ID" value="KAK0525390.1"/>
    <property type="molecule type" value="Genomic_DNA"/>
</dbReference>
<name>A0AAN6G7T5_9BASI</name>
<gene>
    <name evidence="2" type="ORF">OC842_005510</name>
</gene>
<sequence>MLRPVSSSIHTNKKARTGCPSSSSSQRQPSTSAAPPKQRTISKGAARVLQWEAQLHLSHRTLKAKALDIRTVRPLSFKPVAHLLPPTTQLPAQTKTQTQTAAATSEDFRLGQAMEKYNALVLELQRAVEGKMAEIAAAHAQIMTSYDRLTTNTATAATTPATGHREQRVTRTVPSHTGKTANEVSVHKTSTHALALRRAGRLPDKDVQAALPTKDASAATVDTPNAKDGKKSKVDVRSSAYTVRHRAVETANGVPESKSAKGNSDDNAVAVVNTDEATSITHAAILQHAPLQQSTEPKSAAAVDVGVELKLKPKPKRQCSAESLLTVSSGQTALNDEPVLSTPTSTLADQSDEANKEKENDKDSSWPTDSDIPALRPTAELIDTSFDDSASQHAAAFSPASARAPARLVVFRDEDEDETEEPANQPARPPIRRPATTLAPRPARLSHTVLNPVQDDKENAATASARIYALVAHVNPAEQMPVPPPCCFAPTPAALALALGAGLSAGGGQQRSALRDVSGAAAHSRLRRVSTKTNLANLGIRVVDVDAGVHNGAGAEVEQEEHARVEQWLAGTSAPIFHAAAVAVPSSSAADSGTQPAAVPKPQSAARPVRFFRF</sequence>
<feature type="compositionally biased region" description="Polar residues" evidence="1">
    <location>
        <begin position="170"/>
        <end position="188"/>
    </location>
</feature>
<dbReference type="Proteomes" id="UP001176521">
    <property type="component" value="Unassembled WGS sequence"/>
</dbReference>
<proteinExistence type="predicted"/>
<feature type="region of interest" description="Disordered" evidence="1">
    <location>
        <begin position="330"/>
        <end position="375"/>
    </location>
</feature>
<feature type="region of interest" description="Disordered" evidence="1">
    <location>
        <begin position="158"/>
        <end position="188"/>
    </location>
</feature>
<evidence type="ECO:0000313" key="3">
    <source>
        <dbReference type="Proteomes" id="UP001176521"/>
    </source>
</evidence>
<feature type="region of interest" description="Disordered" evidence="1">
    <location>
        <begin position="214"/>
        <end position="237"/>
    </location>
</feature>
<keyword evidence="3" id="KW-1185">Reference proteome</keyword>
<feature type="compositionally biased region" description="Basic and acidic residues" evidence="1">
    <location>
        <begin position="225"/>
        <end position="236"/>
    </location>
</feature>
<feature type="compositionally biased region" description="Polar residues" evidence="1">
    <location>
        <begin position="1"/>
        <end position="10"/>
    </location>
</feature>
<comment type="caution">
    <text evidence="2">The sequence shown here is derived from an EMBL/GenBank/DDBJ whole genome shotgun (WGS) entry which is preliminary data.</text>
</comment>
<protein>
    <submittedName>
        <fullName evidence="2">Uncharacterized protein</fullName>
    </submittedName>
</protein>
<accession>A0AAN6G7T5</accession>
<feature type="compositionally biased region" description="Low complexity" evidence="1">
    <location>
        <begin position="20"/>
        <end position="36"/>
    </location>
</feature>